<dbReference type="EMBL" id="AWUE01018926">
    <property type="protein sequence ID" value="OMO77482.1"/>
    <property type="molecule type" value="Genomic_DNA"/>
</dbReference>
<dbReference type="AlphaFoldDB" id="A0A1R3I4F1"/>
<gene>
    <name evidence="2" type="ORF">COLO4_25145</name>
</gene>
<feature type="region of interest" description="Disordered" evidence="1">
    <location>
        <begin position="68"/>
        <end position="219"/>
    </location>
</feature>
<feature type="compositionally biased region" description="Polar residues" evidence="1">
    <location>
        <begin position="191"/>
        <end position="219"/>
    </location>
</feature>
<accession>A0A1R3I4F1</accession>
<feature type="compositionally biased region" description="Low complexity" evidence="1">
    <location>
        <begin position="135"/>
        <end position="152"/>
    </location>
</feature>
<organism evidence="2 3">
    <name type="scientific">Corchorus olitorius</name>
    <dbReference type="NCBI Taxonomy" id="93759"/>
    <lineage>
        <taxon>Eukaryota</taxon>
        <taxon>Viridiplantae</taxon>
        <taxon>Streptophyta</taxon>
        <taxon>Embryophyta</taxon>
        <taxon>Tracheophyta</taxon>
        <taxon>Spermatophyta</taxon>
        <taxon>Magnoliopsida</taxon>
        <taxon>eudicotyledons</taxon>
        <taxon>Gunneridae</taxon>
        <taxon>Pentapetalae</taxon>
        <taxon>rosids</taxon>
        <taxon>malvids</taxon>
        <taxon>Malvales</taxon>
        <taxon>Malvaceae</taxon>
        <taxon>Grewioideae</taxon>
        <taxon>Apeibeae</taxon>
        <taxon>Corchorus</taxon>
    </lineage>
</organism>
<dbReference type="GO" id="GO:0008270">
    <property type="term" value="F:zinc ion binding"/>
    <property type="evidence" value="ECO:0007669"/>
    <property type="project" value="InterPro"/>
</dbReference>
<evidence type="ECO:0008006" key="4">
    <source>
        <dbReference type="Google" id="ProtNLM"/>
    </source>
</evidence>
<feature type="compositionally biased region" description="Basic and acidic residues" evidence="1">
    <location>
        <begin position="73"/>
        <end position="86"/>
    </location>
</feature>
<dbReference type="GO" id="GO:0003676">
    <property type="term" value="F:nucleic acid binding"/>
    <property type="evidence" value="ECO:0007669"/>
    <property type="project" value="InterPro"/>
</dbReference>
<sequence length="219" mass="25114">MAEDDNGVQELANSLVVHKSLNEVVTCDDYYQKEYVLKDYESFLHPVKGPMFWEDKEEDEVVPLPIKVKKGRRQTERRREALEGRKKSSTHMSRVGRVIKCGLCKQPGHNKKRCPRMPKSQQNDPTMTKKRKTNESGSSKQQQKQPVQQGESRIFQKVNPGKETEYIIARPVGNVRKHTSVKKLKEAANRRLQTMRQGNPSSSNPNVVATPTQESRQTT</sequence>
<reference evidence="3" key="1">
    <citation type="submission" date="2013-09" db="EMBL/GenBank/DDBJ databases">
        <title>Corchorus olitorius genome sequencing.</title>
        <authorList>
            <person name="Alam M."/>
            <person name="Haque M.S."/>
            <person name="Islam M.S."/>
            <person name="Emdad E.M."/>
            <person name="Islam M.M."/>
            <person name="Ahmed B."/>
            <person name="Halim A."/>
            <person name="Hossen Q.M.M."/>
            <person name="Hossain M.Z."/>
            <person name="Ahmed R."/>
            <person name="Khan M.M."/>
            <person name="Islam R."/>
            <person name="Rashid M.M."/>
            <person name="Khan S.A."/>
            <person name="Rahman M.S."/>
            <person name="Alam M."/>
            <person name="Yahiya A.S."/>
            <person name="Khan M.S."/>
            <person name="Azam M.S."/>
            <person name="Haque T."/>
            <person name="Lashkar M.Z.H."/>
            <person name="Akhand A.I."/>
            <person name="Morshed G."/>
            <person name="Roy S."/>
            <person name="Uddin K.S."/>
            <person name="Rabeya T."/>
            <person name="Hossain A.S."/>
            <person name="Chowdhury A."/>
            <person name="Snigdha A.R."/>
            <person name="Mortoza M.S."/>
            <person name="Matin S.A."/>
            <person name="Hoque S.M.E."/>
            <person name="Islam M.K."/>
            <person name="Roy D.K."/>
            <person name="Haider R."/>
            <person name="Moosa M.M."/>
            <person name="Elias S.M."/>
            <person name="Hasan A.M."/>
            <person name="Jahan S."/>
            <person name="Shafiuddin M."/>
            <person name="Mahmood N."/>
            <person name="Shommy N.S."/>
        </authorList>
    </citation>
    <scope>NUCLEOTIDE SEQUENCE [LARGE SCALE GENOMIC DNA]</scope>
    <source>
        <strain evidence="3">cv. O-4</strain>
    </source>
</reference>
<evidence type="ECO:0000313" key="2">
    <source>
        <dbReference type="EMBL" id="OMO77482.1"/>
    </source>
</evidence>
<evidence type="ECO:0000256" key="1">
    <source>
        <dbReference type="SAM" id="MobiDB-lite"/>
    </source>
</evidence>
<dbReference type="Proteomes" id="UP000187203">
    <property type="component" value="Unassembled WGS sequence"/>
</dbReference>
<keyword evidence="3" id="KW-1185">Reference proteome</keyword>
<dbReference type="SUPFAM" id="SSF57756">
    <property type="entry name" value="Retrovirus zinc finger-like domains"/>
    <property type="match status" value="1"/>
</dbReference>
<dbReference type="OrthoDB" id="1747431at2759"/>
<dbReference type="InterPro" id="IPR036875">
    <property type="entry name" value="Znf_CCHC_sf"/>
</dbReference>
<comment type="caution">
    <text evidence="2">The sequence shown here is derived from an EMBL/GenBank/DDBJ whole genome shotgun (WGS) entry which is preliminary data.</text>
</comment>
<name>A0A1R3I4F1_9ROSI</name>
<proteinExistence type="predicted"/>
<protein>
    <recommendedName>
        <fullName evidence="4">Zinc finger, CCHC-type</fullName>
    </recommendedName>
</protein>
<evidence type="ECO:0000313" key="3">
    <source>
        <dbReference type="Proteomes" id="UP000187203"/>
    </source>
</evidence>